<accession>A0ABV3JWQ6</accession>
<reference evidence="1 2" key="1">
    <citation type="submission" date="2024-06" db="EMBL/GenBank/DDBJ databases">
        <title>The Natural Products Discovery Center: Release of the First 8490 Sequenced Strains for Exploring Actinobacteria Biosynthetic Diversity.</title>
        <authorList>
            <person name="Kalkreuter E."/>
            <person name="Kautsar S.A."/>
            <person name="Yang D."/>
            <person name="Bader C.D."/>
            <person name="Teijaro C.N."/>
            <person name="Fluegel L."/>
            <person name="Davis C.M."/>
            <person name="Simpson J.R."/>
            <person name="Lauterbach L."/>
            <person name="Steele A.D."/>
            <person name="Gui C."/>
            <person name="Meng S."/>
            <person name="Li G."/>
            <person name="Viehrig K."/>
            <person name="Ye F."/>
            <person name="Su P."/>
            <person name="Kiefer A.F."/>
            <person name="Nichols A."/>
            <person name="Cepeda A.J."/>
            <person name="Yan W."/>
            <person name="Fan B."/>
            <person name="Jiang Y."/>
            <person name="Adhikari A."/>
            <person name="Zheng C.-J."/>
            <person name="Schuster L."/>
            <person name="Cowan T.M."/>
            <person name="Smanski M.J."/>
            <person name="Chevrette M.G."/>
            <person name="De Carvalho L.P.S."/>
            <person name="Shen B."/>
        </authorList>
    </citation>
    <scope>NUCLEOTIDE SEQUENCE [LARGE SCALE GENOMIC DNA]</scope>
    <source>
        <strain evidence="1 2">NPDC052347</strain>
    </source>
</reference>
<comment type="caution">
    <text evidence="1">The sequence shown here is derived from an EMBL/GenBank/DDBJ whole genome shotgun (WGS) entry which is preliminary data.</text>
</comment>
<protein>
    <submittedName>
        <fullName evidence="1">Uncharacterized protein</fullName>
    </submittedName>
</protein>
<sequence length="98" mass="10883">MYLVHISLCGPMGVKLPNGVRELVMAHARPEEGVEHVVAHPHAEPHPVLGLFLRADRLRTAELRAAGVCRRAIERSPELAGWELLSAQVPLLDHCWLD</sequence>
<keyword evidence="2" id="KW-1185">Reference proteome</keyword>
<evidence type="ECO:0000313" key="1">
    <source>
        <dbReference type="EMBL" id="MEV5507225.1"/>
    </source>
</evidence>
<proteinExistence type="predicted"/>
<name>A0ABV3JWQ6_STRON</name>
<gene>
    <name evidence="1" type="ORF">AB0L16_12210</name>
</gene>
<evidence type="ECO:0000313" key="2">
    <source>
        <dbReference type="Proteomes" id="UP001552594"/>
    </source>
</evidence>
<organism evidence="1 2">
    <name type="scientific">Streptomyces orinoci</name>
    <name type="common">Streptoverticillium orinoci</name>
    <dbReference type="NCBI Taxonomy" id="67339"/>
    <lineage>
        <taxon>Bacteria</taxon>
        <taxon>Bacillati</taxon>
        <taxon>Actinomycetota</taxon>
        <taxon>Actinomycetes</taxon>
        <taxon>Kitasatosporales</taxon>
        <taxon>Streptomycetaceae</taxon>
        <taxon>Streptomyces</taxon>
    </lineage>
</organism>
<dbReference type="Proteomes" id="UP001552594">
    <property type="component" value="Unassembled WGS sequence"/>
</dbReference>
<dbReference type="RefSeq" id="WP_161968591.1">
    <property type="nucleotide sequence ID" value="NZ_JBFAUK010000007.1"/>
</dbReference>
<dbReference type="EMBL" id="JBFAUK010000007">
    <property type="protein sequence ID" value="MEV5507225.1"/>
    <property type="molecule type" value="Genomic_DNA"/>
</dbReference>